<dbReference type="EMBL" id="HBIM01022361">
    <property type="protein sequence ID" value="CAE0419824.1"/>
    <property type="molecule type" value="Transcribed_RNA"/>
</dbReference>
<reference evidence="1" key="1">
    <citation type="submission" date="2021-01" db="EMBL/GenBank/DDBJ databases">
        <authorList>
            <person name="Corre E."/>
            <person name="Pelletier E."/>
            <person name="Niang G."/>
            <person name="Scheremetjew M."/>
            <person name="Finn R."/>
            <person name="Kale V."/>
            <person name="Holt S."/>
            <person name="Cochrane G."/>
            <person name="Meng A."/>
            <person name="Brown T."/>
            <person name="Cohen L."/>
        </authorList>
    </citation>
    <scope>NUCLEOTIDE SEQUENCE</scope>
    <source>
        <strain evidence="1">CCMP127</strain>
    </source>
</reference>
<proteinExistence type="predicted"/>
<dbReference type="InterPro" id="IPR016169">
    <property type="entry name" value="FAD-bd_PCMH_sub2"/>
</dbReference>
<dbReference type="Gene3D" id="3.30.465.10">
    <property type="match status" value="1"/>
</dbReference>
<organism evidence="1">
    <name type="scientific">Amphora coffeiformis</name>
    <dbReference type="NCBI Taxonomy" id="265554"/>
    <lineage>
        <taxon>Eukaryota</taxon>
        <taxon>Sar</taxon>
        <taxon>Stramenopiles</taxon>
        <taxon>Ochrophyta</taxon>
        <taxon>Bacillariophyta</taxon>
        <taxon>Bacillariophyceae</taxon>
        <taxon>Bacillariophycidae</taxon>
        <taxon>Thalassiophysales</taxon>
        <taxon>Catenulaceae</taxon>
        <taxon>Amphora</taxon>
    </lineage>
</organism>
<dbReference type="AlphaFoldDB" id="A0A7S3PCI4"/>
<dbReference type="Gene3D" id="3.40.462.20">
    <property type="match status" value="1"/>
</dbReference>
<sequence>MFWMARGGGGLFPGIVTKFTARARPKPQAVLEAVCYLPLGSLEDAIEVWLQYLDEYNNPARKMFSDLTADRNAARIEWNCWGCNQAETAAYEQIKETTKSQIAALLPGGVAALNCENGGATTTYTWEQKLLSRTWDTYSIPSDLVSRPEWPEWFASSGENLAGAGMNGSFLVPNDYDISRALINTLGGYLRASPGEGWERASKDSLLLYPMARNNAAATSTAYGGRDAKLVIHYKHDRIDTALADAYRSHVSVFENTLATQYNLPCRGFYNYGDSDMACAPTDDAWLAAFFSDPTRVRNIVQTQDPNGVFYRQRLQ</sequence>
<protein>
    <recommendedName>
        <fullName evidence="2">Berberine/berberine-like domain-containing protein</fullName>
    </recommendedName>
</protein>
<gene>
    <name evidence="1" type="ORF">ACOF00016_LOCUS16621</name>
</gene>
<evidence type="ECO:0008006" key="2">
    <source>
        <dbReference type="Google" id="ProtNLM"/>
    </source>
</evidence>
<name>A0A7S3PCI4_9STRA</name>
<accession>A0A7S3PCI4</accession>
<evidence type="ECO:0000313" key="1">
    <source>
        <dbReference type="EMBL" id="CAE0419824.1"/>
    </source>
</evidence>